<dbReference type="SUPFAM" id="SSF48452">
    <property type="entry name" value="TPR-like"/>
    <property type="match status" value="1"/>
</dbReference>
<dbReference type="Proteomes" id="UP001190700">
    <property type="component" value="Unassembled WGS sequence"/>
</dbReference>
<comment type="subcellular location">
    <subcellularLocation>
        <location evidence="6">Golgi apparatus</location>
        <location evidence="6">Golgi stack membrane</location>
        <topology evidence="6">Single-pass type II membrane protein</topology>
    </subcellularLocation>
</comment>
<evidence type="ECO:0000256" key="1">
    <source>
        <dbReference type="ARBA" id="ARBA00004922"/>
    </source>
</evidence>
<dbReference type="EC" id="2.4.1.-" evidence="6"/>
<evidence type="ECO:0000313" key="10">
    <source>
        <dbReference type="EMBL" id="KAK3259938.1"/>
    </source>
</evidence>
<keyword evidence="4 6" id="KW-0808">Transferase</keyword>
<comment type="pathway">
    <text evidence="1">Protein modification; protein glycosylation.</text>
</comment>
<dbReference type="InterPro" id="IPR011990">
    <property type="entry name" value="TPR-like_helical_dom_sf"/>
</dbReference>
<proteinExistence type="inferred from homology"/>
<keyword evidence="6" id="KW-0812">Transmembrane</keyword>
<evidence type="ECO:0000256" key="6">
    <source>
        <dbReference type="RuleBase" id="RU003832"/>
    </source>
</evidence>
<dbReference type="Gene3D" id="1.25.40.10">
    <property type="entry name" value="Tetratricopeptide repeat domain"/>
    <property type="match status" value="1"/>
</dbReference>
<evidence type="ECO:0000256" key="5">
    <source>
        <dbReference type="PROSITE-ProRule" id="PRU00339"/>
    </source>
</evidence>
<feature type="compositionally biased region" description="Basic and acidic residues" evidence="7">
    <location>
        <begin position="244"/>
        <end position="254"/>
    </location>
</feature>
<dbReference type="InterPro" id="IPR038577">
    <property type="entry name" value="GT10-like_C_sf"/>
</dbReference>
<dbReference type="InterPro" id="IPR055270">
    <property type="entry name" value="Glyco_tran_10_C"/>
</dbReference>
<gene>
    <name evidence="10" type="ORF">CYMTET_31082</name>
</gene>
<accession>A0AAE0KTB5</accession>
<name>A0AAE0KTB5_9CHLO</name>
<feature type="repeat" description="TPR" evidence="5">
    <location>
        <begin position="126"/>
        <end position="159"/>
    </location>
</feature>
<dbReference type="InterPro" id="IPR001173">
    <property type="entry name" value="Glyco_trans_2-like"/>
</dbReference>
<dbReference type="PROSITE" id="PS50005">
    <property type="entry name" value="TPR"/>
    <property type="match status" value="1"/>
</dbReference>
<keyword evidence="6" id="KW-0333">Golgi apparatus</keyword>
<keyword evidence="6" id="KW-0472">Membrane</keyword>
<comment type="similarity">
    <text evidence="2 6">Belongs to the glycosyltransferase 10 family.</text>
</comment>
<evidence type="ECO:0000256" key="3">
    <source>
        <dbReference type="ARBA" id="ARBA00022676"/>
    </source>
</evidence>
<dbReference type="SUPFAM" id="SSF53756">
    <property type="entry name" value="UDP-Glycosyltransferase/glycogen phosphorylase"/>
    <property type="match status" value="1"/>
</dbReference>
<feature type="region of interest" description="Disordered" evidence="7">
    <location>
        <begin position="1"/>
        <end position="24"/>
    </location>
</feature>
<evidence type="ECO:0000313" key="11">
    <source>
        <dbReference type="Proteomes" id="UP001190700"/>
    </source>
</evidence>
<protein>
    <recommendedName>
        <fullName evidence="6">Fucosyltransferase</fullName>
        <ecNumber evidence="6">2.4.1.-</ecNumber>
    </recommendedName>
</protein>
<sequence>MGVQQRKSNKKHVRAQKQEEVEPLPAKPHTTKVVMISIFAGIIIAFAGMKGVDRYQKTKPPAFTFPSFDETGDSLIQEAEGWEPHTVFNRALKIQDDGGVLHDAIELYEIVRRKTVSNPAAVKLYADATGNLGAAYLQLGDLQKAYDILASAVEQGLREKAIFMNLAYIVNEKDDIENAKAFIEEAELAEKGLPSKLVLPNRRKPLSAPEQIPKVTSTVTGKPAARSKPKSSPGPTKTSANQRPSKDSPKDRPPNDSPEDAPYRGSRELKYAVIVPAYAASETDAALLLECLTAIVRSALEVGSELQKSFLGELLVVNDASPGGLFQATWDTFSQLPETQEVNASARFVIRAPVELPENSGAGHARNSGVRLSKGDLLLFCDGDDRWDPGHLSVVLPHFLRDKPPIFVRTAVHVLGAPGDPVHPDWHKALSGTLPSNLAVRRDAHLFFEGFPTHSRYNFGRDMEDIHYAKMLAETEGKLLEEATVGYRWRPGGRLDEQLDKFQQPMGSSHNEIERRHQTPERRWYVTNAMHFTEVFKMYLNGKGYAQYKRLPLPSRPMDAFMQPLMARAPWLDETSDLYGVIPYAGAAMGSWDEVEAATQRAFAMGLGRPRTVYVAPQSEDVLQQGARVWMKFPPGALAQCRTPCVWLQDAEVMNEIDVVLHYCGNVLPPLPEDLPADTYIPHFAYFCAEQLPDRFQEVDLGQYDLTLTQSLSSTIPQLYIPPPAVWKQAMEQYPPLLNPDAGSAQLALFLSNNATNWRFCTAGEEKCWGRLSYLEELMEFISIDSFGSLLHNRDMLEILPTETEAKPTWAKDTPAPVKPFAEGDKVRCIHHGRYPFTLAFENNEEEDYVTEKLYEPLLAGSVPVYWGAPNAAALAPAGSFVDARAVGGPKQLAEHLHALLANPAELEALHAWRSDADEMARVHTLASRSMYLHEVEEVVMTSPSNGEEYTVAGMNNPKKTRTGRVEPYFNPCHICDNLPPPKLAT</sequence>
<dbReference type="AlphaFoldDB" id="A0AAE0KTB5"/>
<comment type="caution">
    <text evidence="10">The sequence shown here is derived from an EMBL/GenBank/DDBJ whole genome shotgun (WGS) entry which is preliminary data.</text>
</comment>
<dbReference type="GO" id="GO:0032580">
    <property type="term" value="C:Golgi cisterna membrane"/>
    <property type="evidence" value="ECO:0007669"/>
    <property type="project" value="UniProtKB-SubCell"/>
</dbReference>
<keyword evidence="6" id="KW-1133">Transmembrane helix</keyword>
<dbReference type="Pfam" id="PF00535">
    <property type="entry name" value="Glycos_transf_2"/>
    <property type="match status" value="1"/>
</dbReference>
<keyword evidence="3 6" id="KW-0328">Glycosyltransferase</keyword>
<dbReference type="InterPro" id="IPR019734">
    <property type="entry name" value="TPR_rpt"/>
</dbReference>
<dbReference type="PANTHER" id="PTHR11929">
    <property type="entry name" value="ALPHA- 1,3 -FUCOSYLTRANSFERASE"/>
    <property type="match status" value="1"/>
</dbReference>
<dbReference type="SUPFAM" id="SSF53448">
    <property type="entry name" value="Nucleotide-diphospho-sugar transferases"/>
    <property type="match status" value="1"/>
</dbReference>
<dbReference type="PANTHER" id="PTHR11929:SF194">
    <property type="entry name" value="ALPHA-(1,3)-FUCOSYLTRANSFERASE 10"/>
    <property type="match status" value="1"/>
</dbReference>
<feature type="domain" description="Fucosyltransferase C-terminal" evidence="9">
    <location>
        <begin position="770"/>
        <end position="918"/>
    </location>
</feature>
<reference evidence="10 11" key="1">
    <citation type="journal article" date="2015" name="Genome Biol. Evol.">
        <title>Comparative Genomics of a Bacterivorous Green Alga Reveals Evolutionary Causalities and Consequences of Phago-Mixotrophic Mode of Nutrition.</title>
        <authorList>
            <person name="Burns J.A."/>
            <person name="Paasch A."/>
            <person name="Narechania A."/>
            <person name="Kim E."/>
        </authorList>
    </citation>
    <scope>NUCLEOTIDE SEQUENCE [LARGE SCALE GENOMIC DNA]</scope>
    <source>
        <strain evidence="10 11">PLY_AMNH</strain>
    </source>
</reference>
<organism evidence="10 11">
    <name type="scientific">Cymbomonas tetramitiformis</name>
    <dbReference type="NCBI Taxonomy" id="36881"/>
    <lineage>
        <taxon>Eukaryota</taxon>
        <taxon>Viridiplantae</taxon>
        <taxon>Chlorophyta</taxon>
        <taxon>Pyramimonadophyceae</taxon>
        <taxon>Pyramimonadales</taxon>
        <taxon>Pyramimonadaceae</taxon>
        <taxon>Cymbomonas</taxon>
    </lineage>
</organism>
<dbReference type="Gene3D" id="3.90.550.10">
    <property type="entry name" value="Spore Coat Polysaccharide Biosynthesis Protein SpsA, Chain A"/>
    <property type="match status" value="1"/>
</dbReference>
<evidence type="ECO:0000256" key="4">
    <source>
        <dbReference type="ARBA" id="ARBA00022679"/>
    </source>
</evidence>
<keyword evidence="5" id="KW-0802">TPR repeat</keyword>
<dbReference type="InterPro" id="IPR001503">
    <property type="entry name" value="Glyco_trans_10"/>
</dbReference>
<keyword evidence="11" id="KW-1185">Reference proteome</keyword>
<dbReference type="EMBL" id="LGRX02018355">
    <property type="protein sequence ID" value="KAK3259938.1"/>
    <property type="molecule type" value="Genomic_DNA"/>
</dbReference>
<feature type="compositionally biased region" description="Polar residues" evidence="7">
    <location>
        <begin position="233"/>
        <end position="243"/>
    </location>
</feature>
<dbReference type="Gene3D" id="3.40.50.11660">
    <property type="entry name" value="Glycosyl transferase family 10, C-terminal domain"/>
    <property type="match status" value="1"/>
</dbReference>
<dbReference type="CDD" id="cd00761">
    <property type="entry name" value="Glyco_tranf_GTA_type"/>
    <property type="match status" value="1"/>
</dbReference>
<evidence type="ECO:0000256" key="2">
    <source>
        <dbReference type="ARBA" id="ARBA00008919"/>
    </source>
</evidence>
<dbReference type="InterPro" id="IPR029044">
    <property type="entry name" value="Nucleotide-diphossugar_trans"/>
</dbReference>
<evidence type="ECO:0000259" key="8">
    <source>
        <dbReference type="Pfam" id="PF00535"/>
    </source>
</evidence>
<evidence type="ECO:0000259" key="9">
    <source>
        <dbReference type="Pfam" id="PF00852"/>
    </source>
</evidence>
<dbReference type="Pfam" id="PF00852">
    <property type="entry name" value="Glyco_transf_10"/>
    <property type="match status" value="1"/>
</dbReference>
<feature type="domain" description="Glycosyltransferase 2-like" evidence="8">
    <location>
        <begin position="273"/>
        <end position="418"/>
    </location>
</feature>
<dbReference type="GO" id="GO:0046920">
    <property type="term" value="F:alpha-(1-&gt;3)-fucosyltransferase activity"/>
    <property type="evidence" value="ECO:0007669"/>
    <property type="project" value="TreeGrafter"/>
</dbReference>
<feature type="transmembrane region" description="Helical" evidence="6">
    <location>
        <begin position="33"/>
        <end position="52"/>
    </location>
</feature>
<feature type="region of interest" description="Disordered" evidence="7">
    <location>
        <begin position="204"/>
        <end position="264"/>
    </location>
</feature>
<evidence type="ECO:0000256" key="7">
    <source>
        <dbReference type="SAM" id="MobiDB-lite"/>
    </source>
</evidence>